<evidence type="ECO:0000256" key="1">
    <source>
        <dbReference type="SAM" id="MobiDB-lite"/>
    </source>
</evidence>
<proteinExistence type="predicted"/>
<accession>A0A5J9UU35</accession>
<dbReference type="AlphaFoldDB" id="A0A5J9UU35"/>
<keyword evidence="3" id="KW-1185">Reference proteome</keyword>
<reference evidence="2 3" key="1">
    <citation type="journal article" date="2019" name="Sci. Rep.">
        <title>A high-quality genome of Eragrostis curvula grass provides insights into Poaceae evolution and supports new strategies to enhance forage quality.</title>
        <authorList>
            <person name="Carballo J."/>
            <person name="Santos B.A.C.M."/>
            <person name="Zappacosta D."/>
            <person name="Garbus I."/>
            <person name="Selva J.P."/>
            <person name="Gallo C.A."/>
            <person name="Diaz A."/>
            <person name="Albertini E."/>
            <person name="Caccamo M."/>
            <person name="Echenique V."/>
        </authorList>
    </citation>
    <scope>NUCLEOTIDE SEQUENCE [LARGE SCALE GENOMIC DNA]</scope>
    <source>
        <strain evidence="3">cv. Victoria</strain>
        <tissue evidence="2">Leaf</tissue>
    </source>
</reference>
<feature type="region of interest" description="Disordered" evidence="1">
    <location>
        <begin position="1"/>
        <end position="48"/>
    </location>
</feature>
<evidence type="ECO:0000313" key="3">
    <source>
        <dbReference type="Proteomes" id="UP000324897"/>
    </source>
</evidence>
<dbReference type="EMBL" id="RWGY01000013">
    <property type="protein sequence ID" value="TVU27146.1"/>
    <property type="molecule type" value="Genomic_DNA"/>
</dbReference>
<name>A0A5J9UU35_9POAL</name>
<dbReference type="Proteomes" id="UP000324897">
    <property type="component" value="Chromosome 2"/>
</dbReference>
<dbReference type="Gramene" id="TVU27146">
    <property type="protein sequence ID" value="TVU27146"/>
    <property type="gene ID" value="EJB05_29729"/>
</dbReference>
<gene>
    <name evidence="2" type="ORF">EJB05_29729</name>
</gene>
<evidence type="ECO:0000313" key="2">
    <source>
        <dbReference type="EMBL" id="TVU27146.1"/>
    </source>
</evidence>
<feature type="compositionally biased region" description="Low complexity" evidence="1">
    <location>
        <begin position="37"/>
        <end position="48"/>
    </location>
</feature>
<comment type="caution">
    <text evidence="2">The sequence shown here is derived from an EMBL/GenBank/DDBJ whole genome shotgun (WGS) entry which is preliminary data.</text>
</comment>
<organism evidence="2 3">
    <name type="scientific">Eragrostis curvula</name>
    <name type="common">weeping love grass</name>
    <dbReference type="NCBI Taxonomy" id="38414"/>
    <lineage>
        <taxon>Eukaryota</taxon>
        <taxon>Viridiplantae</taxon>
        <taxon>Streptophyta</taxon>
        <taxon>Embryophyta</taxon>
        <taxon>Tracheophyta</taxon>
        <taxon>Spermatophyta</taxon>
        <taxon>Magnoliopsida</taxon>
        <taxon>Liliopsida</taxon>
        <taxon>Poales</taxon>
        <taxon>Poaceae</taxon>
        <taxon>PACMAD clade</taxon>
        <taxon>Chloridoideae</taxon>
        <taxon>Eragrostideae</taxon>
        <taxon>Eragrostidinae</taxon>
        <taxon>Eragrostis</taxon>
    </lineage>
</organism>
<protein>
    <submittedName>
        <fullName evidence="2">Uncharacterized protein</fullName>
    </submittedName>
</protein>
<sequence>MKRISPTSAHLPPVGSGHPAARRPGLHPPPHPRAARHPGPLSPLRAADPGLADLGAAWQLRDAAEPGWRDLWRRGRVATSTRVPAKRQNINLSHPSGEVAERLQGAATDG</sequence>